<reference evidence="1" key="1">
    <citation type="submission" date="2019-10" db="EMBL/GenBank/DDBJ databases">
        <authorList>
            <person name="Zhang R."/>
            <person name="Pan Y."/>
            <person name="Wang J."/>
            <person name="Ma R."/>
            <person name="Yu S."/>
        </authorList>
    </citation>
    <scope>NUCLEOTIDE SEQUENCE</scope>
    <source>
        <strain evidence="1">LA-IB0</strain>
        <tissue evidence="1">Leaf</tissue>
    </source>
</reference>
<evidence type="ECO:0008006" key="3">
    <source>
        <dbReference type="Google" id="ProtNLM"/>
    </source>
</evidence>
<accession>A0AAV6WK31</accession>
<dbReference type="Gene3D" id="3.40.50.1820">
    <property type="entry name" value="alpha/beta hydrolase"/>
    <property type="match status" value="1"/>
</dbReference>
<dbReference type="InterPro" id="IPR017395">
    <property type="entry name" value="Chlorophyllase-like"/>
</dbReference>
<evidence type="ECO:0000313" key="2">
    <source>
        <dbReference type="Proteomes" id="UP000826271"/>
    </source>
</evidence>
<proteinExistence type="predicted"/>
<dbReference type="EMBL" id="WHWC01000013">
    <property type="protein sequence ID" value="KAG8370918.1"/>
    <property type="molecule type" value="Genomic_DNA"/>
</dbReference>
<dbReference type="AlphaFoldDB" id="A0AAV6WK31"/>
<dbReference type="GO" id="GO:0047746">
    <property type="term" value="F:chlorophyllase activity"/>
    <property type="evidence" value="ECO:0007669"/>
    <property type="project" value="TreeGrafter"/>
</dbReference>
<dbReference type="Pfam" id="PF07224">
    <property type="entry name" value="Chlorophyllase"/>
    <property type="match status" value="1"/>
</dbReference>
<comment type="caution">
    <text evidence="1">The sequence shown here is derived from an EMBL/GenBank/DDBJ whole genome shotgun (WGS) entry which is preliminary data.</text>
</comment>
<sequence>MAGKEAQKIASDDVFEPGKYEVTTITVKTSYASKPPTELFIVAPVTEGTYPVLLFCHGFMLPNTCYKDLLKHIASHGYIVVAPKFYGCIPISIPEAVQKAAQVTEWLSTGLPSVLPEKVNPDIDNLALSGHSRGGKTAFALALGKTDQKSHKTKTSVRDNPTPPKFKAIIGVDPVAGGSVLIRPPPEILKYIPRSFDMSIPVAVIGTGYGNQPLNMLCPPFAPNGVNHSEFFNESKPPVSYFLTKDYGHCDMLDDKLDDWIANMARQMCKSGKGSKELMRKGVGGIVVAFLKFYLGGDEKDFDAIVGDPSIAPITLDPVIYVKE</sequence>
<protein>
    <recommendedName>
        <fullName evidence="3">Chlorophyllase</fullName>
    </recommendedName>
</protein>
<dbReference type="Proteomes" id="UP000826271">
    <property type="component" value="Unassembled WGS sequence"/>
</dbReference>
<gene>
    <name evidence="1" type="ORF">BUALT_Bualt13G0033300</name>
</gene>
<dbReference type="PANTHER" id="PTHR33428:SF10">
    <property type="entry name" value="CHLOROPHYLLASE-1"/>
    <property type="match status" value="1"/>
</dbReference>
<dbReference type="GO" id="GO:0015996">
    <property type="term" value="P:chlorophyll catabolic process"/>
    <property type="evidence" value="ECO:0007669"/>
    <property type="project" value="TreeGrafter"/>
</dbReference>
<dbReference type="InterPro" id="IPR029058">
    <property type="entry name" value="AB_hydrolase_fold"/>
</dbReference>
<dbReference type="PANTHER" id="PTHR33428">
    <property type="entry name" value="CHLOROPHYLLASE-2, CHLOROPLASTIC"/>
    <property type="match status" value="1"/>
</dbReference>
<evidence type="ECO:0000313" key="1">
    <source>
        <dbReference type="EMBL" id="KAG8370918.1"/>
    </source>
</evidence>
<name>A0AAV6WK31_9LAMI</name>
<keyword evidence="2" id="KW-1185">Reference proteome</keyword>
<organism evidence="1 2">
    <name type="scientific">Buddleja alternifolia</name>
    <dbReference type="NCBI Taxonomy" id="168488"/>
    <lineage>
        <taxon>Eukaryota</taxon>
        <taxon>Viridiplantae</taxon>
        <taxon>Streptophyta</taxon>
        <taxon>Embryophyta</taxon>
        <taxon>Tracheophyta</taxon>
        <taxon>Spermatophyta</taxon>
        <taxon>Magnoliopsida</taxon>
        <taxon>eudicotyledons</taxon>
        <taxon>Gunneridae</taxon>
        <taxon>Pentapetalae</taxon>
        <taxon>asterids</taxon>
        <taxon>lamiids</taxon>
        <taxon>Lamiales</taxon>
        <taxon>Scrophulariaceae</taxon>
        <taxon>Buddlejeae</taxon>
        <taxon>Buddleja</taxon>
    </lineage>
</organism>
<dbReference type="SUPFAM" id="SSF53474">
    <property type="entry name" value="alpha/beta-Hydrolases"/>
    <property type="match status" value="1"/>
</dbReference>